<dbReference type="PANTHER" id="PTHR31465:SF1">
    <property type="entry name" value="PROTEIN RTA1-RELATED"/>
    <property type="match status" value="1"/>
</dbReference>
<dbReference type="GO" id="GO:0016020">
    <property type="term" value="C:membrane"/>
    <property type="evidence" value="ECO:0007669"/>
    <property type="project" value="UniProtKB-SubCell"/>
</dbReference>
<reference evidence="6" key="1">
    <citation type="submission" date="2023-06" db="EMBL/GenBank/DDBJ databases">
        <title>Conoideocrella luteorostrata (Hypocreales: Clavicipitaceae), a potential biocontrol fungus for elongate hemlock scale in United States Christmas tree production areas.</title>
        <authorList>
            <person name="Barrett H."/>
            <person name="Lovett B."/>
            <person name="Macias A.M."/>
            <person name="Stajich J.E."/>
            <person name="Kasson M.T."/>
        </authorList>
    </citation>
    <scope>NUCLEOTIDE SEQUENCE</scope>
    <source>
        <strain evidence="6">ARSEF 14590</strain>
    </source>
</reference>
<keyword evidence="7" id="KW-1185">Reference proteome</keyword>
<dbReference type="InterPro" id="IPR007568">
    <property type="entry name" value="RTA1"/>
</dbReference>
<proteinExistence type="predicted"/>
<dbReference type="Proteomes" id="UP001251528">
    <property type="component" value="Unassembled WGS sequence"/>
</dbReference>
<dbReference type="EMBL" id="JASWJB010000090">
    <property type="protein sequence ID" value="KAK2599118.1"/>
    <property type="molecule type" value="Genomic_DNA"/>
</dbReference>
<feature type="transmembrane region" description="Helical" evidence="5">
    <location>
        <begin position="20"/>
        <end position="40"/>
    </location>
</feature>
<dbReference type="Pfam" id="PF04479">
    <property type="entry name" value="RTA1"/>
    <property type="match status" value="1"/>
</dbReference>
<sequence>MKLDKEVSFAYYQYDPSLGAAILFVILFVLITAQASYVIIRGRTWFLIPFVLGGFFEWIGYIGRAASAAAPYTVQALLLLLGQALLSASSYMLLGRIISLTDGAKYSIIPIRWLTTTFVAGDTISFVVQGVGGGMMASGNLDEIQHGQIIVIIGLAVQLLFFSLFFVDGVMFHMHMNKRPSLNAGETKVPWRRYLYTLYAVSTLIMIRAIYRIIEYAEGNAGYLVSHEVFLYILDALLMLAVMVLFAIVNPGKIDQYHPNDDGEKVTKDEAK</sequence>
<feature type="transmembrane region" description="Helical" evidence="5">
    <location>
        <begin position="148"/>
        <end position="173"/>
    </location>
</feature>
<organism evidence="6 7">
    <name type="scientific">Conoideocrella luteorostrata</name>
    <dbReference type="NCBI Taxonomy" id="1105319"/>
    <lineage>
        <taxon>Eukaryota</taxon>
        <taxon>Fungi</taxon>
        <taxon>Dikarya</taxon>
        <taxon>Ascomycota</taxon>
        <taxon>Pezizomycotina</taxon>
        <taxon>Sordariomycetes</taxon>
        <taxon>Hypocreomycetidae</taxon>
        <taxon>Hypocreales</taxon>
        <taxon>Clavicipitaceae</taxon>
        <taxon>Conoideocrella</taxon>
    </lineage>
</organism>
<comment type="subcellular location">
    <subcellularLocation>
        <location evidence="1">Membrane</location>
        <topology evidence="1">Multi-pass membrane protein</topology>
    </subcellularLocation>
</comment>
<feature type="transmembrane region" description="Helical" evidence="5">
    <location>
        <begin position="106"/>
        <end position="128"/>
    </location>
</feature>
<dbReference type="AlphaFoldDB" id="A0AAJ0FTU5"/>
<protein>
    <recommendedName>
        <fullName evidence="8">RTA1 like protein</fullName>
    </recommendedName>
</protein>
<keyword evidence="4 5" id="KW-0472">Membrane</keyword>
<evidence type="ECO:0008006" key="8">
    <source>
        <dbReference type="Google" id="ProtNLM"/>
    </source>
</evidence>
<evidence type="ECO:0000256" key="5">
    <source>
        <dbReference type="SAM" id="Phobius"/>
    </source>
</evidence>
<keyword evidence="2 5" id="KW-0812">Transmembrane</keyword>
<feature type="transmembrane region" description="Helical" evidence="5">
    <location>
        <begin position="72"/>
        <end position="94"/>
    </location>
</feature>
<evidence type="ECO:0000256" key="1">
    <source>
        <dbReference type="ARBA" id="ARBA00004141"/>
    </source>
</evidence>
<evidence type="ECO:0000256" key="4">
    <source>
        <dbReference type="ARBA" id="ARBA00023136"/>
    </source>
</evidence>
<evidence type="ECO:0000256" key="2">
    <source>
        <dbReference type="ARBA" id="ARBA00022692"/>
    </source>
</evidence>
<feature type="transmembrane region" description="Helical" evidence="5">
    <location>
        <begin position="194"/>
        <end position="214"/>
    </location>
</feature>
<accession>A0AAJ0FTU5</accession>
<comment type="caution">
    <text evidence="6">The sequence shown here is derived from an EMBL/GenBank/DDBJ whole genome shotgun (WGS) entry which is preliminary data.</text>
</comment>
<name>A0AAJ0FTU5_9HYPO</name>
<gene>
    <name evidence="6" type="ORF">QQS21_005459</name>
</gene>
<evidence type="ECO:0000256" key="3">
    <source>
        <dbReference type="ARBA" id="ARBA00022989"/>
    </source>
</evidence>
<evidence type="ECO:0000313" key="7">
    <source>
        <dbReference type="Proteomes" id="UP001251528"/>
    </source>
</evidence>
<feature type="transmembrane region" description="Helical" evidence="5">
    <location>
        <begin position="229"/>
        <end position="249"/>
    </location>
</feature>
<evidence type="ECO:0000313" key="6">
    <source>
        <dbReference type="EMBL" id="KAK2599118.1"/>
    </source>
</evidence>
<feature type="transmembrane region" description="Helical" evidence="5">
    <location>
        <begin position="47"/>
        <end position="66"/>
    </location>
</feature>
<keyword evidence="3 5" id="KW-1133">Transmembrane helix</keyword>
<dbReference type="PANTHER" id="PTHR31465">
    <property type="entry name" value="PROTEIN RTA1-RELATED"/>
    <property type="match status" value="1"/>
</dbReference>